<feature type="domain" description="AB hydrolase-1" evidence="2">
    <location>
        <begin position="28"/>
        <end position="176"/>
    </location>
</feature>
<evidence type="ECO:0000313" key="4">
    <source>
        <dbReference type="Proteomes" id="UP001164693"/>
    </source>
</evidence>
<dbReference type="Proteomes" id="UP001164693">
    <property type="component" value="Chromosome"/>
</dbReference>
<dbReference type="RefSeq" id="WP_269445476.1">
    <property type="nucleotide sequence ID" value="NZ_CP097463.1"/>
</dbReference>
<evidence type="ECO:0000313" key="3">
    <source>
        <dbReference type="EMBL" id="WAX58935.1"/>
    </source>
</evidence>
<gene>
    <name evidence="3" type="ORF">M6B22_09280</name>
</gene>
<dbReference type="GO" id="GO:0016787">
    <property type="term" value="F:hydrolase activity"/>
    <property type="evidence" value="ECO:0007669"/>
    <property type="project" value="UniProtKB-KW"/>
</dbReference>
<dbReference type="InterPro" id="IPR000073">
    <property type="entry name" value="AB_hydrolase_1"/>
</dbReference>
<accession>A0ABY7K4M0</accession>
<organism evidence="3 4">
    <name type="scientific">Jatrophihabitans cynanchi</name>
    <dbReference type="NCBI Taxonomy" id="2944128"/>
    <lineage>
        <taxon>Bacteria</taxon>
        <taxon>Bacillati</taxon>
        <taxon>Actinomycetota</taxon>
        <taxon>Actinomycetes</taxon>
        <taxon>Jatrophihabitantales</taxon>
        <taxon>Jatrophihabitantaceae</taxon>
        <taxon>Jatrophihabitans</taxon>
    </lineage>
</organism>
<dbReference type="PRINTS" id="PR00111">
    <property type="entry name" value="ABHYDROLASE"/>
</dbReference>
<sequence length="281" mass="30931">MSVPQSRPVAVGEFTFDVTVDGPGDGRPILLLHGFPQTAWSWRHVIPRLSRAGYRVLALDQRGYSPMASPDAVEQYRAAYLVADVLGVLDAFGIESVDLVGHDWGAAVAWQVASRHPDRVRTLTALSVPHPGAFTEALRVDDDQRRRSAYMRDFATPGYEHTLLADAAAKLRAVFGHGTGVDVEHVLRRVGTAPRLRRALNWYAAQSLDRPAATPATDVPTLHVWSDQDIALGAYGARATERYVTGPYEFVTLHGVSHWIPEQAPTQTADLIIRQAEGRRQ</sequence>
<dbReference type="Gene3D" id="3.40.50.1820">
    <property type="entry name" value="alpha/beta hydrolase"/>
    <property type="match status" value="1"/>
</dbReference>
<evidence type="ECO:0000259" key="2">
    <source>
        <dbReference type="Pfam" id="PF00561"/>
    </source>
</evidence>
<dbReference type="Pfam" id="PF00561">
    <property type="entry name" value="Abhydrolase_1"/>
    <property type="match status" value="1"/>
</dbReference>
<dbReference type="PRINTS" id="PR00412">
    <property type="entry name" value="EPOXHYDRLASE"/>
</dbReference>
<proteinExistence type="predicted"/>
<dbReference type="SUPFAM" id="SSF53474">
    <property type="entry name" value="alpha/beta-Hydrolases"/>
    <property type="match status" value="1"/>
</dbReference>
<dbReference type="EMBL" id="CP097463">
    <property type="protein sequence ID" value="WAX58935.1"/>
    <property type="molecule type" value="Genomic_DNA"/>
</dbReference>
<name>A0ABY7K4M0_9ACTN</name>
<dbReference type="InterPro" id="IPR029058">
    <property type="entry name" value="AB_hydrolase_fold"/>
</dbReference>
<reference evidence="3" key="1">
    <citation type="submission" date="2022-05" db="EMBL/GenBank/DDBJ databases">
        <title>Jatrophihabitans sp. SB3-54 whole genome sequence.</title>
        <authorList>
            <person name="Suh M.K."/>
            <person name="Eom M.K."/>
            <person name="Kim J.S."/>
            <person name="Kim H.S."/>
            <person name="Do H.E."/>
            <person name="Shin Y.K."/>
            <person name="Lee J.-S."/>
        </authorList>
    </citation>
    <scope>NUCLEOTIDE SEQUENCE</scope>
    <source>
        <strain evidence="3">SB3-54</strain>
    </source>
</reference>
<protein>
    <submittedName>
        <fullName evidence="3">Alpha/beta hydrolase</fullName>
    </submittedName>
</protein>
<keyword evidence="4" id="KW-1185">Reference proteome</keyword>
<dbReference type="PANTHER" id="PTHR43329">
    <property type="entry name" value="EPOXIDE HYDROLASE"/>
    <property type="match status" value="1"/>
</dbReference>
<keyword evidence="1 3" id="KW-0378">Hydrolase</keyword>
<evidence type="ECO:0000256" key="1">
    <source>
        <dbReference type="ARBA" id="ARBA00022801"/>
    </source>
</evidence>
<dbReference type="InterPro" id="IPR000639">
    <property type="entry name" value="Epox_hydrolase-like"/>
</dbReference>